<feature type="domain" description="AB hydrolase-1" evidence="4">
    <location>
        <begin position="84"/>
        <end position="248"/>
    </location>
</feature>
<dbReference type="AlphaFoldDB" id="A0A077M7W3"/>
<comment type="caution">
    <text evidence="6">The sequence shown here is derived from an EMBL/GenBank/DDBJ whole genome shotgun (WGS) entry which is preliminary data.</text>
</comment>
<comment type="similarity">
    <text evidence="1">Belongs to the peptidase S33 family.</text>
</comment>
<organism evidence="6 7">
    <name type="scientific">Nostocoides jenkinsii Ben 74</name>
    <dbReference type="NCBI Taxonomy" id="1193518"/>
    <lineage>
        <taxon>Bacteria</taxon>
        <taxon>Bacillati</taxon>
        <taxon>Actinomycetota</taxon>
        <taxon>Actinomycetes</taxon>
        <taxon>Micrococcales</taxon>
        <taxon>Intrasporangiaceae</taxon>
        <taxon>Nostocoides</taxon>
    </lineage>
</organism>
<evidence type="ECO:0000259" key="4">
    <source>
        <dbReference type="Pfam" id="PF00561"/>
    </source>
</evidence>
<dbReference type="InterPro" id="IPR000073">
    <property type="entry name" value="AB_hydrolase_1"/>
</dbReference>
<dbReference type="PANTHER" id="PTHR43248">
    <property type="entry name" value="2-SUCCINYL-6-HYDROXY-2,4-CYCLOHEXADIENE-1-CARBOXYLATE SYNTHASE"/>
    <property type="match status" value="1"/>
</dbReference>
<dbReference type="PANTHER" id="PTHR43248:SF29">
    <property type="entry name" value="TRIPEPTIDYL AMINOPEPTIDASE"/>
    <property type="match status" value="1"/>
</dbReference>
<dbReference type="Pfam" id="PF08386">
    <property type="entry name" value="Abhydrolase_4"/>
    <property type="match status" value="1"/>
</dbReference>
<dbReference type="SUPFAM" id="SSF53474">
    <property type="entry name" value="alpha/beta-Hydrolases"/>
    <property type="match status" value="1"/>
</dbReference>
<evidence type="ECO:0000256" key="2">
    <source>
        <dbReference type="ARBA" id="ARBA00022729"/>
    </source>
</evidence>
<keyword evidence="2" id="KW-0732">Signal</keyword>
<sequence length="527" mass="56648">MAAATTLVVAPSAGAADDDARIPAKYLNQKLSWVDCTTDGTVQCALMKAPMDWNKAATSPSIQIAVSKSLPAGSRGTRLVMGNPGGPGGPGLGMAPMLAAQPGARDHLAVGFDVRGTGASSNLSCLGAPTWPWDARDQRQVTFDKVAAVSKAQQSWCRKGSGALLDYVTTDQTVKDINLIRAVLGYQVTDYVGYSGGTWLGAYYQRYFPTHVGRFVLDSNADFTKPWNVTFGAQAQSFQRRFEKDFQPWAATYDAQLGLGKTPAAVNAFYERLRQDLVRRPLVVKDGGDTIKIDGNVLDGAVGGTMYSKMTFPLLGVLMMIVRQEWDGGRSPATVSLNQEQSALLANASAMQGANRPLSVDAYPSTFTAITCNDWSWPGKQTFADARTRQLTKPYPVVGASYNRNACFYWNRPDVSLKVPDARGIGTTLMVQSEHDPATNASLAFDAHANYPGSVLIYVRKEGDHGIYASGNKCVDSKVNRFLATGVAPDGDKTCFGLKLPDLGSRSQSETISVQSQLAAYAAAIRF</sequence>
<dbReference type="Pfam" id="PF00561">
    <property type="entry name" value="Abhydrolase_1"/>
    <property type="match status" value="1"/>
</dbReference>
<dbReference type="InterPro" id="IPR013595">
    <property type="entry name" value="Pept_S33_TAP-like_C"/>
</dbReference>
<dbReference type="Proteomes" id="UP000035720">
    <property type="component" value="Unassembled WGS sequence"/>
</dbReference>
<dbReference type="InterPro" id="IPR029058">
    <property type="entry name" value="AB_hydrolase_fold"/>
</dbReference>
<evidence type="ECO:0000256" key="1">
    <source>
        <dbReference type="ARBA" id="ARBA00010088"/>
    </source>
</evidence>
<name>A0A077M7W3_9MICO</name>
<protein>
    <submittedName>
        <fullName evidence="6">TAP domain protein</fullName>
    </submittedName>
</protein>
<reference evidence="6 7" key="1">
    <citation type="journal article" date="2013" name="ISME J.">
        <title>A metabolic model for members of the genus Tetrasphaera involved in enhanced biological phosphorus removal.</title>
        <authorList>
            <person name="Kristiansen R."/>
            <person name="Nguyen H.T.T."/>
            <person name="Saunders A.M."/>
            <person name="Nielsen J.L."/>
            <person name="Wimmer R."/>
            <person name="Le V.Q."/>
            <person name="McIlroy S.J."/>
            <person name="Petrovski S."/>
            <person name="Seviour R.J."/>
            <person name="Calteau A."/>
            <person name="Nielsen K.L."/>
            <person name="Nielsen P.H."/>
        </authorList>
    </citation>
    <scope>NUCLEOTIDE SEQUENCE [LARGE SCALE GENOMIC DNA]</scope>
    <source>
        <strain evidence="6 7">Ben 74</strain>
    </source>
</reference>
<evidence type="ECO:0000259" key="5">
    <source>
        <dbReference type="Pfam" id="PF08386"/>
    </source>
</evidence>
<evidence type="ECO:0000313" key="7">
    <source>
        <dbReference type="Proteomes" id="UP000035720"/>
    </source>
</evidence>
<evidence type="ECO:0000256" key="3">
    <source>
        <dbReference type="ARBA" id="ARBA00022801"/>
    </source>
</evidence>
<keyword evidence="3" id="KW-0378">Hydrolase</keyword>
<dbReference type="EMBL" id="CAJC01000038">
    <property type="protein sequence ID" value="CCI51935.1"/>
    <property type="molecule type" value="Genomic_DNA"/>
</dbReference>
<accession>A0A077M7W3</accession>
<dbReference type="GO" id="GO:0016787">
    <property type="term" value="F:hydrolase activity"/>
    <property type="evidence" value="ECO:0007669"/>
    <property type="project" value="UniProtKB-KW"/>
</dbReference>
<dbReference type="STRING" id="1193518.BN13_1320011"/>
<dbReference type="InterPro" id="IPR051601">
    <property type="entry name" value="Serine_prot/Carboxylest_S33"/>
</dbReference>
<gene>
    <name evidence="6" type="ORF">BN13_1320011</name>
</gene>
<dbReference type="Gene3D" id="3.40.50.1820">
    <property type="entry name" value="alpha/beta hydrolase"/>
    <property type="match status" value="1"/>
</dbReference>
<proteinExistence type="inferred from homology"/>
<keyword evidence="7" id="KW-1185">Reference proteome</keyword>
<evidence type="ECO:0000313" key="6">
    <source>
        <dbReference type="EMBL" id="CCI51935.1"/>
    </source>
</evidence>
<feature type="domain" description="Peptidase S33 tripeptidyl aminopeptidase-like C-terminal" evidence="5">
    <location>
        <begin position="397"/>
        <end position="495"/>
    </location>
</feature>